<keyword evidence="2" id="KW-1185">Reference proteome</keyword>
<accession>A0A0B7FFL0</accession>
<dbReference type="PANTHER" id="PTHR37171:SF1">
    <property type="entry name" value="SERINE_THREONINE-PROTEIN KINASE YRZF-RELATED"/>
    <property type="match status" value="1"/>
</dbReference>
<sequence length="305" mass="34532">MASIQPYHVSCPYSIGSSFHLRINPPFGPSFHARATVVKTYEPFTISPVMQVSLNATMPGEHLPPHLPTQLVLKVYDRRFAHGLREYYGLQPLTGELEALYHRYVASGRAPEGYDAISDRIDEYGGFKQAPPELLEHFVANEIAPYFRNEYLVYHRLQSLQGRDIPRFYGSTEFTGGSSIPGLSTSVPGILIELIEGINLEEIDPSSFDLNNVFNDALRIINQCGELGVLNHDVRLSNFIVRPRGSVVMIDFAQARLRRGDESDLDWKRMKWDEDEEGIAHHSNVNPIDSCERLIEKYLNAIEIT</sequence>
<protein>
    <submittedName>
        <fullName evidence="1">Pc16g11590</fullName>
    </submittedName>
</protein>
<organism evidence="1 2">
    <name type="scientific">Thanatephorus cucumeris (strain AG1-IB / isolate 7/3/14)</name>
    <name type="common">Lettuce bottom rot fungus</name>
    <name type="synonym">Rhizoctonia solani</name>
    <dbReference type="NCBI Taxonomy" id="1108050"/>
    <lineage>
        <taxon>Eukaryota</taxon>
        <taxon>Fungi</taxon>
        <taxon>Dikarya</taxon>
        <taxon>Basidiomycota</taxon>
        <taxon>Agaricomycotina</taxon>
        <taxon>Agaricomycetes</taxon>
        <taxon>Cantharellales</taxon>
        <taxon>Ceratobasidiaceae</taxon>
        <taxon>Rhizoctonia</taxon>
        <taxon>Rhizoctonia solani AG-1</taxon>
    </lineage>
</organism>
<dbReference type="OrthoDB" id="3269050at2759"/>
<evidence type="ECO:0000313" key="1">
    <source>
        <dbReference type="EMBL" id="CEL54988.1"/>
    </source>
</evidence>
<gene>
    <name evidence="1" type="ORF">RSOLAG1IB_07481</name>
</gene>
<dbReference type="Proteomes" id="UP000059188">
    <property type="component" value="Unassembled WGS sequence"/>
</dbReference>
<dbReference type="EMBL" id="LN679118">
    <property type="protein sequence ID" value="CEL54988.1"/>
    <property type="molecule type" value="Genomic_DNA"/>
</dbReference>
<dbReference type="SUPFAM" id="SSF56112">
    <property type="entry name" value="Protein kinase-like (PK-like)"/>
    <property type="match status" value="1"/>
</dbReference>
<dbReference type="InterPro" id="IPR011009">
    <property type="entry name" value="Kinase-like_dom_sf"/>
</dbReference>
<proteinExistence type="predicted"/>
<dbReference type="PANTHER" id="PTHR37171">
    <property type="entry name" value="SERINE/THREONINE-PROTEIN KINASE YRZF-RELATED"/>
    <property type="match status" value="1"/>
</dbReference>
<dbReference type="STRING" id="1108050.A0A0B7FFL0"/>
<dbReference type="AlphaFoldDB" id="A0A0B7FFL0"/>
<name>A0A0B7FFL0_THACB</name>
<dbReference type="InterPro" id="IPR052396">
    <property type="entry name" value="Meiotic_Drive_Suppr_Kinase"/>
</dbReference>
<reference evidence="1 2" key="1">
    <citation type="submission" date="2014-11" db="EMBL/GenBank/DDBJ databases">
        <authorList>
            <person name="Wibberg Daniel"/>
        </authorList>
    </citation>
    <scope>NUCLEOTIDE SEQUENCE [LARGE SCALE GENOMIC DNA]</scope>
    <source>
        <strain evidence="1">Rhizoctonia solani AG1-IB 7/3/14</strain>
    </source>
</reference>
<evidence type="ECO:0000313" key="2">
    <source>
        <dbReference type="Proteomes" id="UP000059188"/>
    </source>
</evidence>